<reference evidence="2 3" key="1">
    <citation type="submission" date="2017-10" db="EMBL/GenBank/DDBJ databases">
        <title>Sedimentibacterium mangrovi gen. nov., sp. nov., a novel member of family Phyllobacteriacea isolated from mangrove sediment.</title>
        <authorList>
            <person name="Liao H."/>
            <person name="Tian Y."/>
        </authorList>
    </citation>
    <scope>NUCLEOTIDE SEQUENCE [LARGE SCALE GENOMIC DNA]</scope>
    <source>
        <strain evidence="2 3">X9-2-2</strain>
    </source>
</reference>
<keyword evidence="3" id="KW-1185">Reference proteome</keyword>
<protein>
    <recommendedName>
        <fullName evidence="1">Phage head morphogenesis domain-containing protein</fullName>
    </recommendedName>
</protein>
<organism evidence="2 3">
    <name type="scientific">Zhengella mangrovi</name>
    <dbReference type="NCBI Taxonomy" id="1982044"/>
    <lineage>
        <taxon>Bacteria</taxon>
        <taxon>Pseudomonadati</taxon>
        <taxon>Pseudomonadota</taxon>
        <taxon>Alphaproteobacteria</taxon>
        <taxon>Hyphomicrobiales</taxon>
        <taxon>Notoacmeibacteraceae</taxon>
        <taxon>Zhengella</taxon>
    </lineage>
</organism>
<dbReference type="RefSeq" id="WP_099306725.1">
    <property type="nucleotide sequence ID" value="NZ_PDVP01000007.1"/>
</dbReference>
<evidence type="ECO:0000259" key="1">
    <source>
        <dbReference type="Pfam" id="PF04233"/>
    </source>
</evidence>
<gene>
    <name evidence="2" type="ORF">CSC94_12680</name>
</gene>
<proteinExistence type="predicted"/>
<evidence type="ECO:0000313" key="2">
    <source>
        <dbReference type="EMBL" id="PHP66539.1"/>
    </source>
</evidence>
<comment type="caution">
    <text evidence="2">The sequence shown here is derived from an EMBL/GenBank/DDBJ whole genome shotgun (WGS) entry which is preliminary data.</text>
</comment>
<dbReference type="EMBL" id="PDVP01000007">
    <property type="protein sequence ID" value="PHP66539.1"/>
    <property type="molecule type" value="Genomic_DNA"/>
</dbReference>
<dbReference type="NCBIfam" id="TIGR01641">
    <property type="entry name" value="phageSPP1_gp7"/>
    <property type="match status" value="1"/>
</dbReference>
<dbReference type="OrthoDB" id="952090at2"/>
<dbReference type="Pfam" id="PF04233">
    <property type="entry name" value="Phage_Mu_F"/>
    <property type="match status" value="1"/>
</dbReference>
<name>A0A2G1QM41_9HYPH</name>
<sequence length="264" mass="30074">MMMDYSLADLTPKSKQRQGRVILPGIEESNGARRAYQAELRKMLVGIRAETAPIVERYARDRAFRDADEFWFNSLAAMAAKLAFHAEKMVYKIIGLEAKRHTETFVRHARRVLGIDLTALIHQEDLADLVRSINGRNASLIRSLSDDAKKRVEQAVYESWTSGQTAKELQGRLKREFGVLDRRAKLIARDQMAKMNADFNQRRHVQAGITSYIWTTSHDERVRTLHRSLDGRQYKYGKPTGAEGGMPPGKPIVCRCIARAVVEF</sequence>
<dbReference type="Proteomes" id="UP000221168">
    <property type="component" value="Unassembled WGS sequence"/>
</dbReference>
<feature type="domain" description="Phage head morphogenesis" evidence="1">
    <location>
        <begin position="151"/>
        <end position="257"/>
    </location>
</feature>
<evidence type="ECO:0000313" key="3">
    <source>
        <dbReference type="Proteomes" id="UP000221168"/>
    </source>
</evidence>
<dbReference type="InterPro" id="IPR006528">
    <property type="entry name" value="Phage_head_morphogenesis_dom"/>
</dbReference>
<accession>A0A2G1QM41</accession>
<dbReference type="AlphaFoldDB" id="A0A2G1QM41"/>